<evidence type="ECO:0000313" key="3">
    <source>
        <dbReference type="EMBL" id="MFC3196006.1"/>
    </source>
</evidence>
<organism evidence="3 4">
    <name type="scientific">Parapedobacter deserti</name>
    <dbReference type="NCBI Taxonomy" id="1912957"/>
    <lineage>
        <taxon>Bacteria</taxon>
        <taxon>Pseudomonadati</taxon>
        <taxon>Bacteroidota</taxon>
        <taxon>Sphingobacteriia</taxon>
        <taxon>Sphingobacteriales</taxon>
        <taxon>Sphingobacteriaceae</taxon>
        <taxon>Parapedobacter</taxon>
    </lineage>
</organism>
<dbReference type="PANTHER" id="PTHR12558">
    <property type="entry name" value="CELL DIVISION CYCLE 16,23,27"/>
    <property type="match status" value="1"/>
</dbReference>
<name>A0ABV7JD53_9SPHI</name>
<comment type="caution">
    <text evidence="3">The sequence shown here is derived from an EMBL/GenBank/DDBJ whole genome shotgun (WGS) entry which is preliminary data.</text>
</comment>
<dbReference type="Pfam" id="PF13181">
    <property type="entry name" value="TPR_8"/>
    <property type="match status" value="1"/>
</dbReference>
<accession>A0ABV7JD53</accession>
<dbReference type="PANTHER" id="PTHR12558:SF13">
    <property type="entry name" value="CELL DIVISION CYCLE PROTEIN 27 HOMOLOG"/>
    <property type="match status" value="1"/>
</dbReference>
<dbReference type="InterPro" id="IPR011990">
    <property type="entry name" value="TPR-like_helical_dom_sf"/>
</dbReference>
<evidence type="ECO:0000313" key="4">
    <source>
        <dbReference type="Proteomes" id="UP001595526"/>
    </source>
</evidence>
<dbReference type="SMART" id="SM00028">
    <property type="entry name" value="TPR"/>
    <property type="match status" value="4"/>
</dbReference>
<keyword evidence="1" id="KW-0802">TPR repeat</keyword>
<evidence type="ECO:0008006" key="5">
    <source>
        <dbReference type="Google" id="ProtNLM"/>
    </source>
</evidence>
<feature type="repeat" description="TPR" evidence="1">
    <location>
        <begin position="54"/>
        <end position="87"/>
    </location>
</feature>
<proteinExistence type="predicted"/>
<evidence type="ECO:0000256" key="2">
    <source>
        <dbReference type="SAM" id="SignalP"/>
    </source>
</evidence>
<keyword evidence="2" id="KW-0732">Signal</keyword>
<reference evidence="4" key="1">
    <citation type="journal article" date="2019" name="Int. J. Syst. Evol. Microbiol.">
        <title>The Global Catalogue of Microorganisms (GCM) 10K type strain sequencing project: providing services to taxonomists for standard genome sequencing and annotation.</title>
        <authorList>
            <consortium name="The Broad Institute Genomics Platform"/>
            <consortium name="The Broad Institute Genome Sequencing Center for Infectious Disease"/>
            <person name="Wu L."/>
            <person name="Ma J."/>
        </authorList>
    </citation>
    <scope>NUCLEOTIDE SEQUENCE [LARGE SCALE GENOMIC DNA]</scope>
    <source>
        <strain evidence="4">KCTC 52416</strain>
    </source>
</reference>
<dbReference type="EMBL" id="JBHRTA010000003">
    <property type="protein sequence ID" value="MFC3196006.1"/>
    <property type="molecule type" value="Genomic_DNA"/>
</dbReference>
<dbReference type="RefSeq" id="WP_379018292.1">
    <property type="nucleotide sequence ID" value="NZ_JBHRTA010000003.1"/>
</dbReference>
<feature type="repeat" description="TPR" evidence="1">
    <location>
        <begin position="519"/>
        <end position="552"/>
    </location>
</feature>
<dbReference type="Proteomes" id="UP001595526">
    <property type="component" value="Unassembled WGS sequence"/>
</dbReference>
<dbReference type="Gene3D" id="1.25.40.10">
    <property type="entry name" value="Tetratricopeptide repeat domain"/>
    <property type="match status" value="3"/>
</dbReference>
<feature type="chain" id="PRO_5045966241" description="Tetratricopeptide repeat protein" evidence="2">
    <location>
        <begin position="22"/>
        <end position="575"/>
    </location>
</feature>
<evidence type="ECO:0000256" key="1">
    <source>
        <dbReference type="PROSITE-ProRule" id="PRU00339"/>
    </source>
</evidence>
<dbReference type="SUPFAM" id="SSF48452">
    <property type="entry name" value="TPR-like"/>
    <property type="match status" value="3"/>
</dbReference>
<dbReference type="InterPro" id="IPR019734">
    <property type="entry name" value="TPR_rpt"/>
</dbReference>
<keyword evidence="4" id="KW-1185">Reference proteome</keyword>
<protein>
    <recommendedName>
        <fullName evidence="5">Tetratricopeptide repeat protein</fullName>
    </recommendedName>
</protein>
<gene>
    <name evidence="3" type="ORF">ACFOET_00135</name>
</gene>
<feature type="signal peptide" evidence="2">
    <location>
        <begin position="1"/>
        <end position="21"/>
    </location>
</feature>
<sequence length="575" mass="64669">MMKKAMIWGISLAFVVTGVQAQSLDDAKKAIDAEQYARAKGMLETLVKNKSKDGENYFYLGLVHIYNDHPDSASTVFEQGLAADPKNNLNKVGQGIVDLHNDDKNAAATKFAEATAKLKRRDYLELYHIGRAYIDAPEPDYQKAIEYLDQAKAKNAEDPLISLALGDAYFGLSNASMAFKNYRDAAVLDNTLIRARVQMQVITRGSHAWQEAIDGLKQIAEEAPDYAPTYRELAETYHAWANTATTIEDYNARNKQGVEYYKQYMDKTDYSVESRIRYADFLVYAKDYDELQVQAAELAKLEDVNPKILRYLGYSAYEKGQYQEAKDALDRMFARMEADRIIPRDYLHLGLVDLKLAGPQDEALFNEGIELLKKAVKADSSIADDLHDVGTEFFTEKKQYARALKIFDIPASTPTSRNYIYDNYYVGLAGYYAVATKPADQRGGPEDQAMLRRADTAFGLVIEKAPNTKDAYLNRANVNKFLDDQENPKGLALPYLEKFIELVKADGEAEVQKNKTKLVDAYSTLAVTHVKQGEYQKGRELLSEILKLDPENAWAKQTLQFLEQESAASTGSSGR</sequence>
<dbReference type="PROSITE" id="PS50005">
    <property type="entry name" value="TPR"/>
    <property type="match status" value="2"/>
</dbReference>